<accession>A0A317EJT7</accession>
<gene>
    <name evidence="5" type="ORF">DHW03_15105</name>
</gene>
<organism evidence="5 6">
    <name type="scientific">Pedobacter yonginense</name>
    <dbReference type="NCBI Taxonomy" id="651869"/>
    <lineage>
        <taxon>Bacteria</taxon>
        <taxon>Pseudomonadati</taxon>
        <taxon>Bacteroidota</taxon>
        <taxon>Sphingobacteriia</taxon>
        <taxon>Sphingobacteriales</taxon>
        <taxon>Sphingobacteriaceae</taxon>
        <taxon>Pedobacter</taxon>
    </lineage>
</organism>
<dbReference type="PANTHER" id="PTHR46796">
    <property type="entry name" value="HTH-TYPE TRANSCRIPTIONAL ACTIVATOR RHAS-RELATED"/>
    <property type="match status" value="1"/>
</dbReference>
<keyword evidence="6" id="KW-1185">Reference proteome</keyword>
<dbReference type="GO" id="GO:0043565">
    <property type="term" value="F:sequence-specific DNA binding"/>
    <property type="evidence" value="ECO:0007669"/>
    <property type="project" value="InterPro"/>
</dbReference>
<evidence type="ECO:0000313" key="6">
    <source>
        <dbReference type="Proteomes" id="UP000245379"/>
    </source>
</evidence>
<name>A0A317EJT7_9SPHI</name>
<dbReference type="InterPro" id="IPR009057">
    <property type="entry name" value="Homeodomain-like_sf"/>
</dbReference>
<evidence type="ECO:0000256" key="2">
    <source>
        <dbReference type="ARBA" id="ARBA00023125"/>
    </source>
</evidence>
<dbReference type="EMBL" id="QGNZ01000004">
    <property type="protein sequence ID" value="PWS26123.1"/>
    <property type="molecule type" value="Genomic_DNA"/>
</dbReference>
<dbReference type="Pfam" id="PF20240">
    <property type="entry name" value="DUF6597"/>
    <property type="match status" value="1"/>
</dbReference>
<dbReference type="PROSITE" id="PS01124">
    <property type="entry name" value="HTH_ARAC_FAMILY_2"/>
    <property type="match status" value="1"/>
</dbReference>
<keyword evidence="3" id="KW-0804">Transcription</keyword>
<dbReference type="AlphaFoldDB" id="A0A317EJT7"/>
<feature type="domain" description="HTH araC/xylS-type" evidence="4">
    <location>
        <begin position="158"/>
        <end position="256"/>
    </location>
</feature>
<dbReference type="PANTHER" id="PTHR46796:SF13">
    <property type="entry name" value="HTH-TYPE TRANSCRIPTIONAL ACTIVATOR RHAS"/>
    <property type="match status" value="1"/>
</dbReference>
<keyword evidence="1" id="KW-0805">Transcription regulation</keyword>
<dbReference type="InterPro" id="IPR018060">
    <property type="entry name" value="HTH_AraC"/>
</dbReference>
<dbReference type="OrthoDB" id="323290at2"/>
<dbReference type="Gene3D" id="1.10.10.60">
    <property type="entry name" value="Homeodomain-like"/>
    <property type="match status" value="1"/>
</dbReference>
<dbReference type="SUPFAM" id="SSF46689">
    <property type="entry name" value="Homeodomain-like"/>
    <property type="match status" value="1"/>
</dbReference>
<evidence type="ECO:0000313" key="5">
    <source>
        <dbReference type="EMBL" id="PWS26123.1"/>
    </source>
</evidence>
<dbReference type="InterPro" id="IPR050204">
    <property type="entry name" value="AraC_XylS_family_regulators"/>
</dbReference>
<dbReference type="InterPro" id="IPR046532">
    <property type="entry name" value="DUF6597"/>
</dbReference>
<dbReference type="GO" id="GO:0003700">
    <property type="term" value="F:DNA-binding transcription factor activity"/>
    <property type="evidence" value="ECO:0007669"/>
    <property type="project" value="InterPro"/>
</dbReference>
<dbReference type="PRINTS" id="PR00032">
    <property type="entry name" value="HTHARAC"/>
</dbReference>
<dbReference type="Proteomes" id="UP000245379">
    <property type="component" value="Unassembled WGS sequence"/>
</dbReference>
<evidence type="ECO:0000259" key="4">
    <source>
        <dbReference type="PROSITE" id="PS01124"/>
    </source>
</evidence>
<reference evidence="5 6" key="1">
    <citation type="submission" date="2018-05" db="EMBL/GenBank/DDBJ databases">
        <title>Pedobacter paludis sp. nov., isolated from wetland soil.</title>
        <authorList>
            <person name="Zhang Y."/>
            <person name="Wang G."/>
        </authorList>
    </citation>
    <scope>NUCLEOTIDE SEQUENCE [LARGE SCALE GENOMIC DNA]</scope>
    <source>
        <strain evidence="5 6">KCTC22721</strain>
    </source>
</reference>
<evidence type="ECO:0000256" key="1">
    <source>
        <dbReference type="ARBA" id="ARBA00023015"/>
    </source>
</evidence>
<proteinExistence type="predicted"/>
<keyword evidence="2" id="KW-0238">DNA-binding</keyword>
<dbReference type="SMART" id="SM00342">
    <property type="entry name" value="HTH_ARAC"/>
    <property type="match status" value="1"/>
</dbReference>
<sequence length="268" mass="30871">MSYQQIAPPAKIAKYIKSLWVYQSEELGENNLFRLSADGCPGLIFQHDDAGFFYKENKKLPTAFLYGQATKFSEIQLYGKFNTIGIYFHPNALKSIFGLDAQELTDSCTAISQINSKNQNTSELFLNAKSVNNQIEIVCKYLSQQIDQNKFNRACSTDYALQAFASDVQSNSYQQVLNKLALTQRTFERKFLQRIGISPQLFLRISRFQKSVGELKSKRYEKLSDIAFRNGYSDQSHFIRNFKEFAGISPNRFRQEQEIVKNLSISKY</sequence>
<protein>
    <submittedName>
        <fullName evidence="5">AraC family transcriptional regulator</fullName>
    </submittedName>
</protein>
<dbReference type="RefSeq" id="WP_109926688.1">
    <property type="nucleotide sequence ID" value="NZ_QGNZ01000004.1"/>
</dbReference>
<dbReference type="InterPro" id="IPR020449">
    <property type="entry name" value="Tscrpt_reg_AraC-type_HTH"/>
</dbReference>
<comment type="caution">
    <text evidence="5">The sequence shown here is derived from an EMBL/GenBank/DDBJ whole genome shotgun (WGS) entry which is preliminary data.</text>
</comment>
<dbReference type="Pfam" id="PF12833">
    <property type="entry name" value="HTH_18"/>
    <property type="match status" value="1"/>
</dbReference>
<evidence type="ECO:0000256" key="3">
    <source>
        <dbReference type="ARBA" id="ARBA00023163"/>
    </source>
</evidence>